<keyword evidence="8" id="KW-1185">Reference proteome</keyword>
<evidence type="ECO:0000313" key="8">
    <source>
        <dbReference type="Proteomes" id="UP001157355"/>
    </source>
</evidence>
<dbReference type="FunFam" id="1.10.10.10:FF:000001">
    <property type="entry name" value="LysR family transcriptional regulator"/>
    <property type="match status" value="1"/>
</dbReference>
<dbReference type="InterPro" id="IPR036388">
    <property type="entry name" value="WH-like_DNA-bd_sf"/>
</dbReference>
<dbReference type="EMBL" id="BSPP01000007">
    <property type="protein sequence ID" value="GLS87206.1"/>
    <property type="molecule type" value="Genomic_DNA"/>
</dbReference>
<evidence type="ECO:0000313" key="7">
    <source>
        <dbReference type="EMBL" id="GLS87206.1"/>
    </source>
</evidence>
<gene>
    <name evidence="7" type="ORF">GCM10010873_21800</name>
</gene>
<feature type="region of interest" description="Disordered" evidence="5">
    <location>
        <begin position="283"/>
        <end position="303"/>
    </location>
</feature>
<dbReference type="GO" id="GO:0003677">
    <property type="term" value="F:DNA binding"/>
    <property type="evidence" value="ECO:0007669"/>
    <property type="project" value="UniProtKB-KW"/>
</dbReference>
<evidence type="ECO:0000256" key="3">
    <source>
        <dbReference type="ARBA" id="ARBA00023125"/>
    </source>
</evidence>
<dbReference type="InterPro" id="IPR036390">
    <property type="entry name" value="WH_DNA-bd_sf"/>
</dbReference>
<dbReference type="Pfam" id="PF03466">
    <property type="entry name" value="LysR_substrate"/>
    <property type="match status" value="1"/>
</dbReference>
<dbReference type="Pfam" id="PF00126">
    <property type="entry name" value="HTH_1"/>
    <property type="match status" value="1"/>
</dbReference>
<dbReference type="GO" id="GO:0032993">
    <property type="term" value="C:protein-DNA complex"/>
    <property type="evidence" value="ECO:0007669"/>
    <property type="project" value="TreeGrafter"/>
</dbReference>
<protein>
    <submittedName>
        <fullName evidence="7">LysR family transcriptional regulator</fullName>
    </submittedName>
</protein>
<dbReference type="PROSITE" id="PS50931">
    <property type="entry name" value="HTH_LYSR"/>
    <property type="match status" value="1"/>
</dbReference>
<dbReference type="Gene3D" id="1.10.10.10">
    <property type="entry name" value="Winged helix-like DNA-binding domain superfamily/Winged helix DNA-binding domain"/>
    <property type="match status" value="1"/>
</dbReference>
<name>A0AA37U8G7_9RHOB</name>
<dbReference type="SUPFAM" id="SSF46785">
    <property type="entry name" value="Winged helix' DNA-binding domain"/>
    <property type="match status" value="1"/>
</dbReference>
<dbReference type="RefSeq" id="WP_284325380.1">
    <property type="nucleotide sequence ID" value="NZ_BSPP01000007.1"/>
</dbReference>
<dbReference type="PRINTS" id="PR00039">
    <property type="entry name" value="HTHLYSR"/>
</dbReference>
<feature type="compositionally biased region" description="Low complexity" evidence="5">
    <location>
        <begin position="285"/>
        <end position="303"/>
    </location>
</feature>
<dbReference type="AlphaFoldDB" id="A0AA37U8G7"/>
<accession>A0AA37U8G7</accession>
<feature type="domain" description="HTH lysR-type" evidence="6">
    <location>
        <begin position="1"/>
        <end position="58"/>
    </location>
</feature>
<evidence type="ECO:0000259" key="6">
    <source>
        <dbReference type="PROSITE" id="PS50931"/>
    </source>
</evidence>
<comment type="similarity">
    <text evidence="1">Belongs to the LysR transcriptional regulatory family.</text>
</comment>
<dbReference type="PANTHER" id="PTHR30346">
    <property type="entry name" value="TRANSCRIPTIONAL DUAL REGULATOR HCAR-RELATED"/>
    <property type="match status" value="1"/>
</dbReference>
<keyword evidence="3" id="KW-0238">DNA-binding</keyword>
<comment type="caution">
    <text evidence="7">The sequence shown here is derived from an EMBL/GenBank/DDBJ whole genome shotgun (WGS) entry which is preliminary data.</text>
</comment>
<evidence type="ECO:0000256" key="4">
    <source>
        <dbReference type="ARBA" id="ARBA00023163"/>
    </source>
</evidence>
<dbReference type="SUPFAM" id="SSF53850">
    <property type="entry name" value="Periplasmic binding protein-like II"/>
    <property type="match status" value="1"/>
</dbReference>
<keyword evidence="2" id="KW-0805">Transcription regulation</keyword>
<evidence type="ECO:0000256" key="5">
    <source>
        <dbReference type="SAM" id="MobiDB-lite"/>
    </source>
</evidence>
<proteinExistence type="inferred from homology"/>
<dbReference type="InterPro" id="IPR000847">
    <property type="entry name" value="LysR_HTH_N"/>
</dbReference>
<sequence length="303" mass="33334">MQIELLDTFLDLVETRSFHRTADRLNVTQSTVSARVQTLEAAVGARLFTRSRAGTDLTTEGQRFETHARMLRRDWNEAKRAVAPAGEATATMRLGIQNDLADAYIGDLLSDFRKMFSQMAFYIEPDYSAQMCADVVAGVQDFAVLFTPKPHPDLHFVSLADLPYRLISSDAETRAEINLKTYISGHFSPAFEQAHRAALPELVGAPLAVGQSSTIASLLLAMGGSGFVMAEKAAEMVATGRFKYIADVEPIDQPVFAAMHLRQRVSKPHRKLTRMLARRLMRVGPASTPATAAETPEPAEPQL</sequence>
<evidence type="ECO:0000256" key="2">
    <source>
        <dbReference type="ARBA" id="ARBA00023015"/>
    </source>
</evidence>
<dbReference type="Proteomes" id="UP001157355">
    <property type="component" value="Unassembled WGS sequence"/>
</dbReference>
<dbReference type="Gene3D" id="3.40.190.10">
    <property type="entry name" value="Periplasmic binding protein-like II"/>
    <property type="match status" value="1"/>
</dbReference>
<dbReference type="PANTHER" id="PTHR30346:SF28">
    <property type="entry name" value="HTH-TYPE TRANSCRIPTIONAL REGULATOR CYNR"/>
    <property type="match status" value="1"/>
</dbReference>
<reference evidence="7 8" key="1">
    <citation type="journal article" date="2014" name="Int. J. Syst. Evol. Microbiol.">
        <title>Complete genome sequence of Corynebacterium casei LMG S-19264T (=DSM 44701T), isolated from a smear-ripened cheese.</title>
        <authorList>
            <consortium name="US DOE Joint Genome Institute (JGI-PGF)"/>
            <person name="Walter F."/>
            <person name="Albersmeier A."/>
            <person name="Kalinowski J."/>
            <person name="Ruckert C."/>
        </authorList>
    </citation>
    <scope>NUCLEOTIDE SEQUENCE [LARGE SCALE GENOMIC DNA]</scope>
    <source>
        <strain evidence="7 8">NBRC 111766</strain>
    </source>
</reference>
<keyword evidence="4" id="KW-0804">Transcription</keyword>
<dbReference type="GO" id="GO:0003700">
    <property type="term" value="F:DNA-binding transcription factor activity"/>
    <property type="evidence" value="ECO:0007669"/>
    <property type="project" value="InterPro"/>
</dbReference>
<organism evidence="7 8">
    <name type="scientific">Cypionkella aquatica</name>
    <dbReference type="NCBI Taxonomy" id="1756042"/>
    <lineage>
        <taxon>Bacteria</taxon>
        <taxon>Pseudomonadati</taxon>
        <taxon>Pseudomonadota</taxon>
        <taxon>Alphaproteobacteria</taxon>
        <taxon>Rhodobacterales</taxon>
        <taxon>Paracoccaceae</taxon>
        <taxon>Cypionkella</taxon>
    </lineage>
</organism>
<dbReference type="InterPro" id="IPR005119">
    <property type="entry name" value="LysR_subst-bd"/>
</dbReference>
<evidence type="ECO:0000256" key="1">
    <source>
        <dbReference type="ARBA" id="ARBA00009437"/>
    </source>
</evidence>